<feature type="region of interest" description="Disordered" evidence="1">
    <location>
        <begin position="158"/>
        <end position="179"/>
    </location>
</feature>
<evidence type="ECO:0000256" key="1">
    <source>
        <dbReference type="SAM" id="MobiDB-lite"/>
    </source>
</evidence>
<proteinExistence type="predicted"/>
<organism evidence="2 3">
    <name type="scientific">Solemya velesiana gill symbiont</name>
    <dbReference type="NCBI Taxonomy" id="1918948"/>
    <lineage>
        <taxon>Bacteria</taxon>
        <taxon>Pseudomonadati</taxon>
        <taxon>Pseudomonadota</taxon>
        <taxon>Gammaproteobacteria</taxon>
        <taxon>sulfur-oxidizing symbionts</taxon>
    </lineage>
</organism>
<dbReference type="Proteomes" id="UP000190896">
    <property type="component" value="Unassembled WGS sequence"/>
</dbReference>
<name>A0A1T2KYB7_9GAMM</name>
<evidence type="ECO:0000313" key="3">
    <source>
        <dbReference type="Proteomes" id="UP000190896"/>
    </source>
</evidence>
<keyword evidence="3" id="KW-1185">Reference proteome</keyword>
<dbReference type="RefSeq" id="WP_078485508.1">
    <property type="nucleotide sequence ID" value="NZ_MPRJ01000001.1"/>
</dbReference>
<evidence type="ECO:0000313" key="2">
    <source>
        <dbReference type="EMBL" id="OOZ37857.1"/>
    </source>
</evidence>
<protein>
    <submittedName>
        <fullName evidence="2">Nucleoprotein/polynucleotide-associated enzyme</fullName>
    </submittedName>
</protein>
<dbReference type="AlphaFoldDB" id="A0A1T2KYB7"/>
<dbReference type="InterPro" id="IPR018636">
    <property type="entry name" value="DUF2058"/>
</dbReference>
<dbReference type="Pfam" id="PF09831">
    <property type="entry name" value="DUF2058"/>
    <property type="match status" value="1"/>
</dbReference>
<gene>
    <name evidence="2" type="ORF">BOW51_00155</name>
</gene>
<comment type="caution">
    <text evidence="2">The sequence shown here is derived from an EMBL/GenBank/DDBJ whole genome shotgun (WGS) entry which is preliminary data.</text>
</comment>
<accession>A0A1T2KYB7</accession>
<feature type="compositionally biased region" description="Basic and acidic residues" evidence="1">
    <location>
        <begin position="28"/>
        <end position="49"/>
    </location>
</feature>
<reference evidence="2 3" key="1">
    <citation type="submission" date="2016-11" db="EMBL/GenBank/DDBJ databases">
        <title>Mixed transmission modes and dynamic genome evolution in an obligate animal-bacterial symbiosis.</title>
        <authorList>
            <person name="Russell S.L."/>
            <person name="Corbett-Detig R.B."/>
            <person name="Cavanaugh C.M."/>
        </authorList>
    </citation>
    <scope>NUCLEOTIDE SEQUENCE [LARGE SCALE GENOMIC DNA]</scope>
    <source>
        <strain evidence="2">Se-Cadez</strain>
    </source>
</reference>
<feature type="region of interest" description="Disordered" evidence="1">
    <location>
        <begin position="1"/>
        <end position="49"/>
    </location>
</feature>
<sequence length="179" mass="20212">MGSSLQDQLLKAGLTDQKKVNKAKKAKQQKEKAQRHSKQKQVDESTRRAREIAAEAAQRDRELNRQKQQSAEAKAIAAQVRQLIEMNRLSLDEGEQAYNFSDGNKVQRIHVTEAIHRQLSRGRLAIVKLDGRYEVVPAGAAEKIGDRSAESVIVCNEPETEDDSDDPYADFKIPDDLMW</sequence>
<dbReference type="OrthoDB" id="5294470at2"/>
<dbReference type="EMBL" id="MPRJ01000001">
    <property type="protein sequence ID" value="OOZ37857.1"/>
    <property type="molecule type" value="Genomic_DNA"/>
</dbReference>
<feature type="compositionally biased region" description="Acidic residues" evidence="1">
    <location>
        <begin position="158"/>
        <end position="168"/>
    </location>
</feature>